<dbReference type="SUPFAM" id="SSF52540">
    <property type="entry name" value="P-loop containing nucleoside triphosphate hydrolases"/>
    <property type="match status" value="1"/>
</dbReference>
<dbReference type="Gene3D" id="3.40.50.300">
    <property type="entry name" value="P-loop containing nucleotide triphosphate hydrolases"/>
    <property type="match status" value="1"/>
</dbReference>
<feature type="coiled-coil region" evidence="1">
    <location>
        <begin position="3"/>
        <end position="30"/>
    </location>
</feature>
<evidence type="ECO:0008006" key="4">
    <source>
        <dbReference type="Google" id="ProtNLM"/>
    </source>
</evidence>
<dbReference type="eggNOG" id="ENOG502QUF5">
    <property type="taxonomic scope" value="Eukaryota"/>
</dbReference>
<organism evidence="2 3">
    <name type="scientific">Hyaloperonospora arabidopsidis (strain Emoy2)</name>
    <name type="common">Downy mildew agent</name>
    <name type="synonym">Peronospora arabidopsidis</name>
    <dbReference type="NCBI Taxonomy" id="559515"/>
    <lineage>
        <taxon>Eukaryota</taxon>
        <taxon>Sar</taxon>
        <taxon>Stramenopiles</taxon>
        <taxon>Oomycota</taxon>
        <taxon>Peronosporomycetes</taxon>
        <taxon>Peronosporales</taxon>
        <taxon>Peronosporaceae</taxon>
        <taxon>Hyaloperonospora</taxon>
    </lineage>
</organism>
<evidence type="ECO:0000313" key="3">
    <source>
        <dbReference type="Proteomes" id="UP000011713"/>
    </source>
</evidence>
<dbReference type="HOGENOM" id="CLU_397654_0_0_1"/>
<keyword evidence="1" id="KW-0175">Coiled coil</keyword>
<accession>M4BB85</accession>
<reference evidence="3" key="1">
    <citation type="journal article" date="2010" name="Science">
        <title>Signatures of adaptation to obligate biotrophy in the Hyaloperonospora arabidopsidis genome.</title>
        <authorList>
            <person name="Baxter L."/>
            <person name="Tripathy S."/>
            <person name="Ishaque N."/>
            <person name="Boot N."/>
            <person name="Cabral A."/>
            <person name="Kemen E."/>
            <person name="Thines M."/>
            <person name="Ah-Fong A."/>
            <person name="Anderson R."/>
            <person name="Badejoko W."/>
            <person name="Bittner-Eddy P."/>
            <person name="Boore J.L."/>
            <person name="Chibucos M.C."/>
            <person name="Coates M."/>
            <person name="Dehal P."/>
            <person name="Delehaunty K."/>
            <person name="Dong S."/>
            <person name="Downton P."/>
            <person name="Dumas B."/>
            <person name="Fabro G."/>
            <person name="Fronick C."/>
            <person name="Fuerstenberg S.I."/>
            <person name="Fulton L."/>
            <person name="Gaulin E."/>
            <person name="Govers F."/>
            <person name="Hughes L."/>
            <person name="Humphray S."/>
            <person name="Jiang R.H."/>
            <person name="Judelson H."/>
            <person name="Kamoun S."/>
            <person name="Kyung K."/>
            <person name="Meijer H."/>
            <person name="Minx P."/>
            <person name="Morris P."/>
            <person name="Nelson J."/>
            <person name="Phuntumart V."/>
            <person name="Qutob D."/>
            <person name="Rehmany A."/>
            <person name="Rougon-Cardoso A."/>
            <person name="Ryden P."/>
            <person name="Torto-Alalibo T."/>
            <person name="Studholme D."/>
            <person name="Wang Y."/>
            <person name="Win J."/>
            <person name="Wood J."/>
            <person name="Clifton S.W."/>
            <person name="Rogers J."/>
            <person name="Van den Ackerveken G."/>
            <person name="Jones J.D."/>
            <person name="McDowell J.M."/>
            <person name="Beynon J."/>
            <person name="Tyler B.M."/>
        </authorList>
    </citation>
    <scope>NUCLEOTIDE SEQUENCE [LARGE SCALE GENOMIC DNA]</scope>
    <source>
        <strain evidence="3">Emoy2</strain>
    </source>
</reference>
<dbReference type="EMBL" id="JH598095">
    <property type="status" value="NOT_ANNOTATED_CDS"/>
    <property type="molecule type" value="Genomic_DNA"/>
</dbReference>
<reference evidence="2" key="2">
    <citation type="submission" date="2015-06" db="UniProtKB">
        <authorList>
            <consortium name="EnsemblProtists"/>
        </authorList>
    </citation>
    <scope>IDENTIFICATION</scope>
    <source>
        <strain evidence="2">Emoy2</strain>
    </source>
</reference>
<dbReference type="InParanoid" id="M4BB85"/>
<dbReference type="Proteomes" id="UP000011713">
    <property type="component" value="Unassembled WGS sequence"/>
</dbReference>
<proteinExistence type="predicted"/>
<evidence type="ECO:0000256" key="1">
    <source>
        <dbReference type="SAM" id="Coils"/>
    </source>
</evidence>
<dbReference type="PANTHER" id="PTHR22796:SF1">
    <property type="entry name" value="VWFA DOMAIN-CONTAINING PROTEIN"/>
    <property type="match status" value="1"/>
</dbReference>
<dbReference type="VEuPathDB" id="FungiDB:HpaG803547"/>
<dbReference type="EnsemblProtists" id="HpaT803547">
    <property type="protein sequence ID" value="HpaP803547"/>
    <property type="gene ID" value="HpaG803547"/>
</dbReference>
<dbReference type="AlphaFoldDB" id="M4BB85"/>
<name>M4BB85_HYAAE</name>
<sequence length="693" mass="76862">MPILSAAMQTENLRQRAEELRAQSHQAQAGIKNAAFEQLRIRPLTSVGRQLRSRIIIRKLSYDEDKVDVECRKEVEKVPSKVIRLYDISSSSLTGIALLGTAEFDPGMQLRKIATVKTSQIVAILVRDGSTAVRRIQFDVQVDRSGEVKAEQHDVRTFPHACSLCSVRAQDRQVAFVFGENLGKAAVCRFNDAFTRIDVMRNIELDTSFSLTAPLVDVLLTERLICAVDIKGDVQSYDVRSHQTSKKTSLDELIVGRASVQKDRTIVANFISSDDHRELPTVIMSGVEASTGLGVGCAGDVLYVLNAGEGAICAYELNVTVRSDAFRLQRSGNGLIPTQRGRVAGKHTADDASEHWLRALLRQDSFPLDIGIIVSPPAGTKDGDDIVAVCKKYFHKVMVDIRRLNKPLFGLDLTKSVTCRHGYQTRPVCQVLTAIISFVPVQICRAEGNLLKLLRDGKSATDTTTSKSGSALFGSNAAEIAQSIRFGLLSPLVESWNGRCVVVTSMGKQSTRKSYFLNHLTGTTFAIAGSRCTDGVWMSKGVQLPKKNPKLFRGLLLMSVKDVNMNDRQGVVDELSAKLDLISEANKAQNFLTEMYAGQLVINCTPPFGTVEYYQSMENDVLETLCQIVSLSNQPLAGFATGKAFLDCLRWYCRKSRFWTGPVWEQIRNICRSWMQKQSCREFYERDGTLHNL</sequence>
<keyword evidence="3" id="KW-1185">Reference proteome</keyword>
<dbReference type="InterPro" id="IPR027417">
    <property type="entry name" value="P-loop_NTPase"/>
</dbReference>
<evidence type="ECO:0000313" key="2">
    <source>
        <dbReference type="EnsemblProtists" id="HpaP803547"/>
    </source>
</evidence>
<protein>
    <recommendedName>
        <fullName evidence="4">VLIG-type G domain-containing protein</fullName>
    </recommendedName>
</protein>
<dbReference type="PANTHER" id="PTHR22796">
    <property type="entry name" value="URG4-RELATED"/>
    <property type="match status" value="1"/>
</dbReference>
<dbReference type="OMA" id="ICAYELN"/>